<keyword evidence="2" id="KW-1185">Reference proteome</keyword>
<gene>
    <name evidence="1" type="ORF">NKI81_14435</name>
</gene>
<reference evidence="1 2" key="1">
    <citation type="journal article" date="2024" name="Proc. Natl. Acad. Sci. U.S.A.">
        <title>The evolutionary genomics of adaptation to stress in wild rhizobium bacteria.</title>
        <authorList>
            <person name="Kehlet-Delgado H."/>
            <person name="Montoya A.P."/>
            <person name="Jensen K.T."/>
            <person name="Wendlandt C.E."/>
            <person name="Dexheimer C."/>
            <person name="Roberts M."/>
            <person name="Torres Martinez L."/>
            <person name="Friesen M.L."/>
            <person name="Griffitts J.S."/>
            <person name="Porter S.S."/>
        </authorList>
    </citation>
    <scope>NUCLEOTIDE SEQUENCE [LARGE SCALE GENOMIC DNA]</scope>
    <source>
        <strain evidence="1 2">M0468</strain>
    </source>
</reference>
<keyword evidence="1" id="KW-0436">Ligase</keyword>
<dbReference type="EMBL" id="JAMYRI010000007">
    <property type="protein sequence ID" value="MER9285149.1"/>
    <property type="molecule type" value="Genomic_DNA"/>
</dbReference>
<comment type="caution">
    <text evidence="1">The sequence shown here is derived from an EMBL/GenBank/DDBJ whole genome shotgun (WGS) entry which is preliminary data.</text>
</comment>
<accession>A0ACC6SZR7</accession>
<sequence length="490" mass="52626">MSFGRQILEAFAAHGDKVAMVSGRSDITYSQALTQSGHLAANFGASDIRPGDRIGLAMVDNIDVILSILACWKIGATPVVVDFRTPRSQRARQARDFDLRMVFESRAMPGDEVYPNALFDAGWKSAPAPGSGVGPPPNDAAPAFLIFSSGTTGDPKAYTQSHEALARRIAARRGVVEGTAKRFLTPMALSYSAMRHQVLGYLLYGGVVRFFPPLFTPSELIEALLSFHASGTALAPSVIARMVKEAGERASPLLPELSVLYSIGGPARAEDKIAAYRYLSSGYRISYSSSLTGIISSLWGGDILAKPESAGRPVAGVQVEILGADGRVLPQGERGLIKAWTPTMASAVLMPGNRLFVDPQIMSSDWGIPGDIGFLDADGFITIVDREADMIVRGGVSVAPQELEKLIRTHAKVQDVAVAGFPDETMGQEIAAFIVSDRGTVEEFQAFMRANIAPDRRPREIRLVATLPYSGNGKLLRRQMVEALLPHKGS</sequence>
<protein>
    <submittedName>
        <fullName evidence="1">Acyl--CoA ligase</fullName>
    </submittedName>
</protein>
<dbReference type="Proteomes" id="UP001480082">
    <property type="component" value="Unassembled WGS sequence"/>
</dbReference>
<name>A0ACC6SZR7_9HYPH</name>
<proteinExistence type="predicted"/>
<evidence type="ECO:0000313" key="1">
    <source>
        <dbReference type="EMBL" id="MER9285149.1"/>
    </source>
</evidence>
<evidence type="ECO:0000313" key="2">
    <source>
        <dbReference type="Proteomes" id="UP001480082"/>
    </source>
</evidence>
<organism evidence="1 2">
    <name type="scientific">Mesorhizobium australicum</name>
    <dbReference type="NCBI Taxonomy" id="536018"/>
    <lineage>
        <taxon>Bacteria</taxon>
        <taxon>Pseudomonadati</taxon>
        <taxon>Pseudomonadota</taxon>
        <taxon>Alphaproteobacteria</taxon>
        <taxon>Hyphomicrobiales</taxon>
        <taxon>Phyllobacteriaceae</taxon>
        <taxon>Mesorhizobium</taxon>
    </lineage>
</organism>